<comment type="caution">
    <text evidence="6">Lacks conserved residue(s) required for the propagation of feature annotation.</text>
</comment>
<dbReference type="InterPro" id="IPR000152">
    <property type="entry name" value="EGF-type_Asp/Asn_hydroxyl_site"/>
</dbReference>
<keyword evidence="11" id="KW-1185">Reference proteome</keyword>
<sequence length="697" mass="77049">MIVNDFCLKILFLVLLSTYNSASDPMIISSDGNIIMKTSIHKNITFETNEQCAVFIDGEDVIEGFSMMNKLERTMKQYEYILGTSSSKINRYWLLMIQRNGIGQRLRRMENVTRTFSNSSFRNIDLLRSEITSIENSVHFLQTLATNNECRSSPCKNGGTCHDLFNGTYCKCATGWEGITCEKDVDECARFNSTDLGCQNGGICINKPGTYECMCLKNWYGLHCTRRSNGCDSGSAEEICGHGICISQNTNVGFKCVCDQGWKKSVEGYACTQDVDECKEENPRCSKDPPVSCENTMGSFRCGPCPEGYTGNGFYCSDVNECEQSNGGCSMNPMVQCVNVPGSRKCGDCPPGYIGNGVKCTYQGICNINNGNCHPLAKCREYPNIGMTYAECTCPDGYTGNGIGPMGCIHSASPCETNPCHNGRCHPDRYALEGYTCKCRGLYYGKHCELTDGACGSNPCQNGATCVAHNTTSYRCLCPPEYTGSNCAIVLQECGGNLGLMEEGSVTFPLGSPTPRSGNLDCSWQIRTEVEKIFNLTFESFNVGDGDVCDRAWVQIIERKMNDKVSNKFCGNKLPNGSVLTLTNDIVINLKKDSRPASFQLKWTSLDTRCHEKFNLSEKSYGILKSPGAPGNYPNNKDCFWYLQGPITDELITHSHSIHSILAMILTALGIIWRFSHHSLKVKISSPRYVADQFQQS</sequence>
<dbReference type="PANTHER" id="PTHR47761:SF1">
    <property type="entry name" value="C-TYPE LECTIN-RELATED"/>
    <property type="match status" value="1"/>
</dbReference>
<proteinExistence type="predicted"/>
<feature type="signal peptide" evidence="7">
    <location>
        <begin position="1"/>
        <end position="22"/>
    </location>
</feature>
<feature type="domain" description="EGF-like" evidence="9">
    <location>
        <begin position="184"/>
        <end position="225"/>
    </location>
</feature>
<evidence type="ECO:0000256" key="7">
    <source>
        <dbReference type="SAM" id="SignalP"/>
    </source>
</evidence>
<dbReference type="GO" id="GO:0071944">
    <property type="term" value="C:cell periphery"/>
    <property type="evidence" value="ECO:0007669"/>
    <property type="project" value="UniProtKB-ARBA"/>
</dbReference>
<protein>
    <recommendedName>
        <fullName evidence="12">Cubilin</fullName>
    </recommendedName>
</protein>
<dbReference type="InterPro" id="IPR009030">
    <property type="entry name" value="Growth_fac_rcpt_cys_sf"/>
</dbReference>
<dbReference type="InterPro" id="IPR035914">
    <property type="entry name" value="Sperma_CUB_dom_sf"/>
</dbReference>
<keyword evidence="4 6" id="KW-1015">Disulfide bond</keyword>
<evidence type="ECO:0000313" key="11">
    <source>
        <dbReference type="Proteomes" id="UP001431783"/>
    </source>
</evidence>
<dbReference type="CDD" id="cd00041">
    <property type="entry name" value="CUB"/>
    <property type="match status" value="1"/>
</dbReference>
<dbReference type="FunFam" id="2.10.25.10:FF:000185">
    <property type="entry name" value="basement membrane-specific heparan sulfate proteoglycan core protein-like"/>
    <property type="match status" value="1"/>
</dbReference>
<evidence type="ECO:0008006" key="12">
    <source>
        <dbReference type="Google" id="ProtNLM"/>
    </source>
</evidence>
<keyword evidence="5" id="KW-0325">Glycoprotein</keyword>
<dbReference type="EMBL" id="JARQZJ010000125">
    <property type="protein sequence ID" value="KAK9890453.1"/>
    <property type="molecule type" value="Genomic_DNA"/>
</dbReference>
<feature type="chain" id="PRO_5043564981" description="Cubilin" evidence="7">
    <location>
        <begin position="23"/>
        <end position="697"/>
    </location>
</feature>
<dbReference type="InterPro" id="IPR001881">
    <property type="entry name" value="EGF-like_Ca-bd_dom"/>
</dbReference>
<evidence type="ECO:0000313" key="10">
    <source>
        <dbReference type="EMBL" id="KAK9890453.1"/>
    </source>
</evidence>
<dbReference type="PROSITE" id="PS00022">
    <property type="entry name" value="EGF_1"/>
    <property type="match status" value="4"/>
</dbReference>
<dbReference type="GO" id="GO:0005509">
    <property type="term" value="F:calcium ion binding"/>
    <property type="evidence" value="ECO:0007669"/>
    <property type="project" value="InterPro"/>
</dbReference>
<evidence type="ECO:0000256" key="3">
    <source>
        <dbReference type="ARBA" id="ARBA00022737"/>
    </source>
</evidence>
<evidence type="ECO:0000256" key="4">
    <source>
        <dbReference type="ARBA" id="ARBA00023157"/>
    </source>
</evidence>
<dbReference type="PANTHER" id="PTHR47761">
    <property type="entry name" value="C-TYPE LECTIN-RELATED"/>
    <property type="match status" value="1"/>
</dbReference>
<dbReference type="InterPro" id="IPR000742">
    <property type="entry name" value="EGF"/>
</dbReference>
<feature type="disulfide bond" evidence="6">
    <location>
        <begin position="172"/>
        <end position="181"/>
    </location>
</feature>
<dbReference type="PROSITE" id="PS01186">
    <property type="entry name" value="EGF_2"/>
    <property type="match status" value="1"/>
</dbReference>
<dbReference type="SMART" id="SM00181">
    <property type="entry name" value="EGF"/>
    <property type="match status" value="8"/>
</dbReference>
<dbReference type="FunFam" id="2.10.25.10:FF:000429">
    <property type="entry name" value="Cubilin"/>
    <property type="match status" value="1"/>
</dbReference>
<evidence type="ECO:0000256" key="1">
    <source>
        <dbReference type="ARBA" id="ARBA00022536"/>
    </source>
</evidence>
<dbReference type="InterPro" id="IPR024731">
    <property type="entry name" value="NELL2-like_EGF"/>
</dbReference>
<reference evidence="10 11" key="1">
    <citation type="submission" date="2023-03" db="EMBL/GenBank/DDBJ databases">
        <title>Genome insight into feeding habits of ladybird beetles.</title>
        <authorList>
            <person name="Li H.-S."/>
            <person name="Huang Y.-H."/>
            <person name="Pang H."/>
        </authorList>
    </citation>
    <scope>NUCLEOTIDE SEQUENCE [LARGE SCALE GENOMIC DNA]</scope>
    <source>
        <strain evidence="10">SYSU_2023b</strain>
        <tissue evidence="10">Whole body</tissue>
    </source>
</reference>
<gene>
    <name evidence="10" type="ORF">WA026_010539</name>
</gene>
<feature type="domain" description="CUB" evidence="8">
    <location>
        <begin position="494"/>
        <end position="606"/>
    </location>
</feature>
<keyword evidence="1 6" id="KW-0245">EGF-like domain</keyword>
<dbReference type="SUPFAM" id="SSF57196">
    <property type="entry name" value="EGF/Laminin"/>
    <property type="match status" value="3"/>
</dbReference>
<keyword evidence="3" id="KW-0677">Repeat</keyword>
<dbReference type="SUPFAM" id="SSF49854">
    <property type="entry name" value="Spermadhesin, CUB domain"/>
    <property type="match status" value="2"/>
</dbReference>
<dbReference type="Gene3D" id="2.60.120.290">
    <property type="entry name" value="Spermadhesin, CUB domain"/>
    <property type="match status" value="2"/>
</dbReference>
<dbReference type="FunFam" id="2.10.25.10:FF:000379">
    <property type="entry name" value="Cubilin"/>
    <property type="match status" value="1"/>
</dbReference>
<accession>A0AAW1V5X1</accession>
<dbReference type="PROSITE" id="PS01180">
    <property type="entry name" value="CUB"/>
    <property type="match status" value="2"/>
</dbReference>
<dbReference type="PROSITE" id="PS50026">
    <property type="entry name" value="EGF_3"/>
    <property type="match status" value="4"/>
</dbReference>
<feature type="disulfide bond" evidence="6">
    <location>
        <begin position="478"/>
        <end position="487"/>
    </location>
</feature>
<feature type="disulfide bond" evidence="6">
    <location>
        <begin position="439"/>
        <end position="448"/>
    </location>
</feature>
<dbReference type="InterPro" id="IPR000859">
    <property type="entry name" value="CUB_dom"/>
</dbReference>
<evidence type="ECO:0000256" key="6">
    <source>
        <dbReference type="PROSITE-ProRule" id="PRU00076"/>
    </source>
</evidence>
<keyword evidence="2 7" id="KW-0732">Signal</keyword>
<feature type="disulfide bond" evidence="6">
    <location>
        <begin position="415"/>
        <end position="425"/>
    </location>
</feature>
<name>A0AAW1V5X1_9CUCU</name>
<feature type="domain" description="EGF-like" evidence="9">
    <location>
        <begin position="146"/>
        <end position="182"/>
    </location>
</feature>
<dbReference type="FunFam" id="2.10.25.10:FF:000109">
    <property type="entry name" value="Notch homolog 4, [Drosophila]"/>
    <property type="match status" value="1"/>
</dbReference>
<dbReference type="Proteomes" id="UP001431783">
    <property type="component" value="Unassembled WGS sequence"/>
</dbReference>
<dbReference type="InterPro" id="IPR053119">
    <property type="entry name" value="Cubilin_domain"/>
</dbReference>
<dbReference type="SUPFAM" id="SSF57184">
    <property type="entry name" value="Growth factor receptor domain"/>
    <property type="match status" value="1"/>
</dbReference>
<dbReference type="Pfam" id="PF12947">
    <property type="entry name" value="EGF_3"/>
    <property type="match status" value="1"/>
</dbReference>
<evidence type="ECO:0000259" key="9">
    <source>
        <dbReference type="PROSITE" id="PS50026"/>
    </source>
</evidence>
<dbReference type="AlphaFoldDB" id="A0AAW1V5X1"/>
<dbReference type="PROSITE" id="PS00010">
    <property type="entry name" value="ASX_HYDROXYL"/>
    <property type="match status" value="1"/>
</dbReference>
<dbReference type="Gene3D" id="2.10.25.10">
    <property type="entry name" value="Laminin"/>
    <property type="match status" value="6"/>
</dbReference>
<dbReference type="Pfam" id="PF07645">
    <property type="entry name" value="EGF_CA"/>
    <property type="match status" value="2"/>
</dbReference>
<organism evidence="10 11">
    <name type="scientific">Henosepilachna vigintioctopunctata</name>
    <dbReference type="NCBI Taxonomy" id="420089"/>
    <lineage>
        <taxon>Eukaryota</taxon>
        <taxon>Metazoa</taxon>
        <taxon>Ecdysozoa</taxon>
        <taxon>Arthropoda</taxon>
        <taxon>Hexapoda</taxon>
        <taxon>Insecta</taxon>
        <taxon>Pterygota</taxon>
        <taxon>Neoptera</taxon>
        <taxon>Endopterygota</taxon>
        <taxon>Coleoptera</taxon>
        <taxon>Polyphaga</taxon>
        <taxon>Cucujiformia</taxon>
        <taxon>Coccinelloidea</taxon>
        <taxon>Coccinellidae</taxon>
        <taxon>Epilachninae</taxon>
        <taxon>Epilachnini</taxon>
        <taxon>Henosepilachna</taxon>
    </lineage>
</organism>
<dbReference type="SMART" id="SM00179">
    <property type="entry name" value="EGF_CA"/>
    <property type="match status" value="6"/>
</dbReference>
<feature type="disulfide bond" evidence="6">
    <location>
        <begin position="215"/>
        <end position="224"/>
    </location>
</feature>
<evidence type="ECO:0000259" key="8">
    <source>
        <dbReference type="PROSITE" id="PS01180"/>
    </source>
</evidence>
<feature type="domain" description="EGF-like" evidence="9">
    <location>
        <begin position="451"/>
        <end position="488"/>
    </location>
</feature>
<feature type="domain" description="CUB" evidence="8">
    <location>
        <begin position="610"/>
        <end position="646"/>
    </location>
</feature>
<comment type="caution">
    <text evidence="10">The sequence shown here is derived from an EMBL/GenBank/DDBJ whole genome shotgun (WGS) entry which is preliminary data.</text>
</comment>
<feature type="domain" description="EGF-like" evidence="9">
    <location>
        <begin position="411"/>
        <end position="449"/>
    </location>
</feature>
<evidence type="ECO:0000256" key="2">
    <source>
        <dbReference type="ARBA" id="ARBA00022729"/>
    </source>
</evidence>
<dbReference type="Pfam" id="PF00431">
    <property type="entry name" value="CUB"/>
    <property type="match status" value="1"/>
</dbReference>
<dbReference type="InterPro" id="IPR018097">
    <property type="entry name" value="EGF_Ca-bd_CS"/>
</dbReference>
<dbReference type="SMART" id="SM00042">
    <property type="entry name" value="CUB"/>
    <property type="match status" value="1"/>
</dbReference>
<dbReference type="Pfam" id="PF00008">
    <property type="entry name" value="EGF"/>
    <property type="match status" value="3"/>
</dbReference>
<evidence type="ECO:0000256" key="5">
    <source>
        <dbReference type="ARBA" id="ARBA00023180"/>
    </source>
</evidence>
<dbReference type="InterPro" id="IPR049883">
    <property type="entry name" value="NOTCH1_EGF-like"/>
</dbReference>
<feature type="disulfide bond" evidence="6">
    <location>
        <begin position="420"/>
        <end position="437"/>
    </location>
</feature>
<dbReference type="CDD" id="cd00054">
    <property type="entry name" value="EGF_CA"/>
    <property type="match status" value="4"/>
</dbReference>
<dbReference type="PROSITE" id="PS01187">
    <property type="entry name" value="EGF_CA"/>
    <property type="match status" value="1"/>
</dbReference>